<dbReference type="AlphaFoldDB" id="A0A398BV36"/>
<dbReference type="GO" id="GO:0046872">
    <property type="term" value="F:metal ion binding"/>
    <property type="evidence" value="ECO:0007669"/>
    <property type="project" value="UniProtKB-KW"/>
</dbReference>
<dbReference type="InterPro" id="IPR036866">
    <property type="entry name" value="RibonucZ/Hydroxyglut_hydro"/>
</dbReference>
<name>A0A398BV36_9RHOB</name>
<proteinExistence type="inferred from homology"/>
<sequence>MMRVAGDSLRWDGAELIRLHDGAVQFGQDFFPDPRGATLPEAVVLPVQAYLLRRPGAAPVLIDTGSGALYGDKGGRVLGALAALGLAPEDIGDLVLTHLHGDHCGGLLSDLYTAARLHVGAVEADYWAAQDHAASGRVLSENADRIRLVQDGEEIAPGLRVWSLPGHTPGQIGLVIDNRVAVVGDMLHRADIQLPDPRIATKFDVDPAQAVATRLAALKRIAAEGWAFCAGHARLPGQEQGAHGLPFLRLEPAGEGWRAVAA</sequence>
<feature type="domain" description="Metallo-beta-lactamase" evidence="5">
    <location>
        <begin position="46"/>
        <end position="232"/>
    </location>
</feature>
<evidence type="ECO:0000256" key="2">
    <source>
        <dbReference type="ARBA" id="ARBA00022723"/>
    </source>
</evidence>
<dbReference type="Gene3D" id="3.60.15.10">
    <property type="entry name" value="Ribonuclease Z/Hydroxyacylglutathione hydrolase-like"/>
    <property type="match status" value="1"/>
</dbReference>
<dbReference type="InterPro" id="IPR001279">
    <property type="entry name" value="Metallo-B-lactamas"/>
</dbReference>
<evidence type="ECO:0000256" key="1">
    <source>
        <dbReference type="ARBA" id="ARBA00007749"/>
    </source>
</evidence>
<organism evidence="6 7">
    <name type="scientific">Gemmobacter lutimaris</name>
    <dbReference type="NCBI Taxonomy" id="2306023"/>
    <lineage>
        <taxon>Bacteria</taxon>
        <taxon>Pseudomonadati</taxon>
        <taxon>Pseudomonadota</taxon>
        <taxon>Alphaproteobacteria</taxon>
        <taxon>Rhodobacterales</taxon>
        <taxon>Paracoccaceae</taxon>
        <taxon>Gemmobacter</taxon>
    </lineage>
</organism>
<comment type="similarity">
    <text evidence="1">Belongs to the metallo-beta-lactamase superfamily.</text>
</comment>
<dbReference type="GO" id="GO:0016787">
    <property type="term" value="F:hydrolase activity"/>
    <property type="evidence" value="ECO:0007669"/>
    <property type="project" value="UniProtKB-KW"/>
</dbReference>
<keyword evidence="7" id="KW-1185">Reference proteome</keyword>
<gene>
    <name evidence="6" type="ORF">D2N39_00295</name>
</gene>
<dbReference type="Proteomes" id="UP000266649">
    <property type="component" value="Unassembled WGS sequence"/>
</dbReference>
<comment type="caution">
    <text evidence="6">The sequence shown here is derived from an EMBL/GenBank/DDBJ whole genome shotgun (WGS) entry which is preliminary data.</text>
</comment>
<evidence type="ECO:0000313" key="6">
    <source>
        <dbReference type="EMBL" id="RID93407.1"/>
    </source>
</evidence>
<dbReference type="Pfam" id="PF00753">
    <property type="entry name" value="Lactamase_B"/>
    <property type="match status" value="1"/>
</dbReference>
<dbReference type="PANTHER" id="PTHR42978:SF6">
    <property type="entry name" value="QUORUM-QUENCHING LACTONASE YTNP-RELATED"/>
    <property type="match status" value="1"/>
</dbReference>
<dbReference type="PANTHER" id="PTHR42978">
    <property type="entry name" value="QUORUM-QUENCHING LACTONASE YTNP-RELATED-RELATED"/>
    <property type="match status" value="1"/>
</dbReference>
<dbReference type="SUPFAM" id="SSF56281">
    <property type="entry name" value="Metallo-hydrolase/oxidoreductase"/>
    <property type="match status" value="1"/>
</dbReference>
<evidence type="ECO:0000256" key="4">
    <source>
        <dbReference type="ARBA" id="ARBA00022833"/>
    </source>
</evidence>
<reference evidence="6 7" key="1">
    <citation type="submission" date="2018-09" db="EMBL/GenBank/DDBJ databases">
        <title>Gemmobacter lutimaris sp. nov., a marine bacterium isolated from tidal flat.</title>
        <authorList>
            <person name="Lee D.W."/>
            <person name="Yoo Y."/>
            <person name="Kim J.-J."/>
            <person name="Kim B.S."/>
        </authorList>
    </citation>
    <scope>NUCLEOTIDE SEQUENCE [LARGE SCALE GENOMIC DNA]</scope>
    <source>
        <strain evidence="6 7">YJ-T1-11</strain>
    </source>
</reference>
<evidence type="ECO:0000259" key="5">
    <source>
        <dbReference type="SMART" id="SM00849"/>
    </source>
</evidence>
<protein>
    <submittedName>
        <fullName evidence="6">MBL fold metallo-hydrolase</fullName>
    </submittedName>
</protein>
<keyword evidence="2" id="KW-0479">Metal-binding</keyword>
<dbReference type="EMBL" id="QXXQ01000001">
    <property type="protein sequence ID" value="RID93407.1"/>
    <property type="molecule type" value="Genomic_DNA"/>
</dbReference>
<keyword evidence="3 6" id="KW-0378">Hydrolase</keyword>
<accession>A0A398BV36</accession>
<evidence type="ECO:0000256" key="3">
    <source>
        <dbReference type="ARBA" id="ARBA00022801"/>
    </source>
</evidence>
<dbReference type="InterPro" id="IPR051013">
    <property type="entry name" value="MBL_superfamily_lactonases"/>
</dbReference>
<dbReference type="SMART" id="SM00849">
    <property type="entry name" value="Lactamase_B"/>
    <property type="match status" value="1"/>
</dbReference>
<evidence type="ECO:0000313" key="7">
    <source>
        <dbReference type="Proteomes" id="UP000266649"/>
    </source>
</evidence>
<keyword evidence="4" id="KW-0862">Zinc</keyword>